<evidence type="ECO:0000313" key="2">
    <source>
        <dbReference type="Proteomes" id="UP000813423"/>
    </source>
</evidence>
<protein>
    <recommendedName>
        <fullName evidence="3">BTB domain-containing protein</fullName>
    </recommendedName>
</protein>
<dbReference type="AlphaFoldDB" id="A0A9P8SXB7"/>
<organism evidence="1 2">
    <name type="scientific">Aspergillus fumigatus</name>
    <name type="common">Neosartorya fumigata</name>
    <dbReference type="NCBI Taxonomy" id="746128"/>
    <lineage>
        <taxon>Eukaryota</taxon>
        <taxon>Fungi</taxon>
        <taxon>Dikarya</taxon>
        <taxon>Ascomycota</taxon>
        <taxon>Pezizomycotina</taxon>
        <taxon>Eurotiomycetes</taxon>
        <taxon>Eurotiomycetidae</taxon>
        <taxon>Eurotiales</taxon>
        <taxon>Aspergillaceae</taxon>
        <taxon>Aspergillus</taxon>
        <taxon>Aspergillus subgen. Fumigati</taxon>
    </lineage>
</organism>
<proteinExistence type="predicted"/>
<reference evidence="1" key="1">
    <citation type="submission" date="2021-08" db="EMBL/GenBank/DDBJ databases">
        <title>Global Aspergillus fumigatus from environmental and clinical sources.</title>
        <authorList>
            <person name="Barber A."/>
            <person name="Sae-Ong T."/>
        </authorList>
    </citation>
    <scope>NUCLEOTIDE SEQUENCE</scope>
    <source>
        <strain evidence="1">NRZ-2016-071</strain>
    </source>
</reference>
<evidence type="ECO:0000313" key="1">
    <source>
        <dbReference type="EMBL" id="KAH1909322.1"/>
    </source>
</evidence>
<gene>
    <name evidence="1" type="ORF">KXV57_001960</name>
</gene>
<accession>A0A9P8SXB7</accession>
<dbReference type="EMBL" id="JAIBSC010000014">
    <property type="protein sequence ID" value="KAH1909322.1"/>
    <property type="molecule type" value="Genomic_DNA"/>
</dbReference>
<evidence type="ECO:0008006" key="3">
    <source>
        <dbReference type="Google" id="ProtNLM"/>
    </source>
</evidence>
<dbReference type="OMA" id="PAWICIC"/>
<name>A0A9P8SXB7_ASPFM</name>
<sequence length="347" mass="39243">MGERIYELDRQGDITFVVYDVPDSLPQTLDQLQPFLLDGSTPVITSPAAAAAAEEEQTTENEQPQAVLKIRASSKHLSLACPQFTRTLHSGFQESHSLHEKGHLTLEIDNWDPAAFLVLMLILHGRTRPVPRRLSLSKLVDFAILVDYYECYEAVEVFTDMWITALKKPSPAMRLTSLAQAEEWLFISWVFQHQQMFAQAGGYLLRTLTGRFCSELPVPRRVCDAIDRAREDAITRILDRLHGRRAVLLSDKVQCSYECDCMLLAALTRHMHRLGILDRPAPPFEGIAAEQLAKEAPGVLLPRWYERGGEMQHSCLATLDFNSSLKCSGDVVKVVQLEELTELRRKD</sequence>
<comment type="caution">
    <text evidence="1">The sequence shown here is derived from an EMBL/GenBank/DDBJ whole genome shotgun (WGS) entry which is preliminary data.</text>
</comment>
<dbReference type="Proteomes" id="UP000813423">
    <property type="component" value="Unassembled WGS sequence"/>
</dbReference>